<accession>A0A7X0VDR5</accession>
<feature type="domain" description="DUF6161" evidence="2">
    <location>
        <begin position="218"/>
        <end position="386"/>
    </location>
</feature>
<sequence length="402" mass="46051">MTKQLLDEFFLGLNVSITLFPEQSTRSYKTIDKFQEFIIKEKEFWQSVNSEVGSRFQSIEDQINNAIRYAESNNMSQAQSCASQALSLAQQNSWPTVYSKTAAAQFIKKQIQTNSARGDAAIYYLLRGQMPSSNSIDYFKGYVDAYIFEESARSFKEAAATHETTLTELHTDYQNKLNALDGDYHIITTSWNTEFNNAVTAWEVGVENFKGTTTEWRDTIEKETRDKLDRTLRELEQIRKTYTEKLRLEGPATYWKELEKEYNESGNRWRWWAVGSTAIFVVILTVILLIHPDSQFITNGALDVNSLRNALAFTIITSICIYLTTLFVKLSVSSYHLARDAKERYQLTHVYLSLLNESAVNEVERITVLQSIFSRSDTGLLKGDSGPTIPDSLTQIIKLLRK</sequence>
<keyword evidence="4" id="KW-1185">Reference proteome</keyword>
<dbReference type="AlphaFoldDB" id="A0A7X0VDR5"/>
<evidence type="ECO:0000256" key="1">
    <source>
        <dbReference type="SAM" id="Phobius"/>
    </source>
</evidence>
<dbReference type="EMBL" id="JACJVP010000007">
    <property type="protein sequence ID" value="MBB6670237.1"/>
    <property type="molecule type" value="Genomic_DNA"/>
</dbReference>
<feature type="transmembrane region" description="Helical" evidence="1">
    <location>
        <begin position="269"/>
        <end position="290"/>
    </location>
</feature>
<protein>
    <recommendedName>
        <fullName evidence="2">DUF6161 domain-containing protein</fullName>
    </recommendedName>
</protein>
<feature type="transmembrane region" description="Helical" evidence="1">
    <location>
        <begin position="310"/>
        <end position="332"/>
    </location>
</feature>
<proteinExistence type="predicted"/>
<evidence type="ECO:0000313" key="4">
    <source>
        <dbReference type="Proteomes" id="UP000547209"/>
    </source>
</evidence>
<dbReference type="Pfam" id="PF19658">
    <property type="entry name" value="DUF6161"/>
    <property type="match status" value="1"/>
</dbReference>
<keyword evidence="1" id="KW-0812">Transmembrane</keyword>
<dbReference type="Proteomes" id="UP000547209">
    <property type="component" value="Unassembled WGS sequence"/>
</dbReference>
<keyword evidence="1" id="KW-1133">Transmembrane helix</keyword>
<name>A0A7X0VDR5_9BACL</name>
<reference evidence="3 4" key="1">
    <citation type="submission" date="2020-08" db="EMBL/GenBank/DDBJ databases">
        <title>Cohnella phylogeny.</title>
        <authorList>
            <person name="Dunlap C."/>
        </authorList>
    </citation>
    <scope>NUCLEOTIDE SEQUENCE [LARGE SCALE GENOMIC DNA]</scope>
    <source>
        <strain evidence="3 4">DSM 28246</strain>
    </source>
</reference>
<evidence type="ECO:0000259" key="2">
    <source>
        <dbReference type="Pfam" id="PF19658"/>
    </source>
</evidence>
<dbReference type="InterPro" id="IPR046159">
    <property type="entry name" value="DUF6161"/>
</dbReference>
<keyword evidence="1" id="KW-0472">Membrane</keyword>
<comment type="caution">
    <text evidence="3">The sequence shown here is derived from an EMBL/GenBank/DDBJ whole genome shotgun (WGS) entry which is preliminary data.</text>
</comment>
<gene>
    <name evidence="3" type="ORF">H7C19_06005</name>
</gene>
<dbReference type="RefSeq" id="WP_185141679.1">
    <property type="nucleotide sequence ID" value="NZ_JACJVP010000007.1"/>
</dbReference>
<evidence type="ECO:0000313" key="3">
    <source>
        <dbReference type="EMBL" id="MBB6670237.1"/>
    </source>
</evidence>
<organism evidence="3 4">
    <name type="scientific">Cohnella nanjingensis</name>
    <dbReference type="NCBI Taxonomy" id="1387779"/>
    <lineage>
        <taxon>Bacteria</taxon>
        <taxon>Bacillati</taxon>
        <taxon>Bacillota</taxon>
        <taxon>Bacilli</taxon>
        <taxon>Bacillales</taxon>
        <taxon>Paenibacillaceae</taxon>
        <taxon>Cohnella</taxon>
    </lineage>
</organism>